<name>A0A5N0EBU9_9NOCA</name>
<dbReference type="OrthoDB" id="2339390at2"/>
<sequence length="73" mass="7750">MSSFQAQTAAGELSDVVPVLERQGIAMGALRQGMRAGFRSRPMAIGDDPASAVAVELGTFPICLRGKEFPDIR</sequence>
<keyword evidence="2" id="KW-1185">Reference proteome</keyword>
<gene>
    <name evidence="1" type="ORF">F3087_28855</name>
</gene>
<reference evidence="1 2" key="1">
    <citation type="submission" date="2019-09" db="EMBL/GenBank/DDBJ databases">
        <authorList>
            <person name="Wang X."/>
        </authorList>
    </citation>
    <scope>NUCLEOTIDE SEQUENCE [LARGE SCALE GENOMIC DNA]</scope>
    <source>
        <strain evidence="1 2">CICC 11023</strain>
    </source>
</reference>
<evidence type="ECO:0000313" key="2">
    <source>
        <dbReference type="Proteomes" id="UP000323876"/>
    </source>
</evidence>
<comment type="caution">
    <text evidence="1">The sequence shown here is derived from an EMBL/GenBank/DDBJ whole genome shotgun (WGS) entry which is preliminary data.</text>
</comment>
<evidence type="ECO:0000313" key="1">
    <source>
        <dbReference type="EMBL" id="KAA8885644.1"/>
    </source>
</evidence>
<proteinExistence type="predicted"/>
<dbReference type="AlphaFoldDB" id="A0A5N0EBU9"/>
<organism evidence="1 2">
    <name type="scientific">Nocardia colli</name>
    <dbReference type="NCBI Taxonomy" id="2545717"/>
    <lineage>
        <taxon>Bacteria</taxon>
        <taxon>Bacillati</taxon>
        <taxon>Actinomycetota</taxon>
        <taxon>Actinomycetes</taxon>
        <taxon>Mycobacteriales</taxon>
        <taxon>Nocardiaceae</taxon>
        <taxon>Nocardia</taxon>
    </lineage>
</organism>
<dbReference type="Proteomes" id="UP000323876">
    <property type="component" value="Unassembled WGS sequence"/>
</dbReference>
<dbReference type="RefSeq" id="WP_150405202.1">
    <property type="nucleotide sequence ID" value="NZ_VXLC01000015.1"/>
</dbReference>
<accession>A0A5N0EBU9</accession>
<dbReference type="EMBL" id="VXLC01000015">
    <property type="protein sequence ID" value="KAA8885644.1"/>
    <property type="molecule type" value="Genomic_DNA"/>
</dbReference>
<protein>
    <submittedName>
        <fullName evidence="1">Uncharacterized protein</fullName>
    </submittedName>
</protein>